<proteinExistence type="predicted"/>
<feature type="region of interest" description="Disordered" evidence="7">
    <location>
        <begin position="74"/>
        <end position="93"/>
    </location>
</feature>
<dbReference type="GO" id="GO:0045122">
    <property type="term" value="P:aflatoxin biosynthetic process"/>
    <property type="evidence" value="ECO:0007669"/>
    <property type="project" value="InterPro"/>
</dbReference>
<feature type="domain" description="Zn(2)-C6 fungal-type" evidence="8">
    <location>
        <begin position="30"/>
        <end position="60"/>
    </location>
</feature>
<keyword evidence="2" id="KW-0862">Zinc</keyword>
<dbReference type="GO" id="GO:0005634">
    <property type="term" value="C:nucleus"/>
    <property type="evidence" value="ECO:0007669"/>
    <property type="project" value="InterPro"/>
</dbReference>
<protein>
    <recommendedName>
        <fullName evidence="8">Zn(2)-C6 fungal-type domain-containing protein</fullName>
    </recommendedName>
</protein>
<evidence type="ECO:0000256" key="4">
    <source>
        <dbReference type="ARBA" id="ARBA00023125"/>
    </source>
</evidence>
<dbReference type="PROSITE" id="PS00463">
    <property type="entry name" value="ZN2_CY6_FUNGAL_1"/>
    <property type="match status" value="1"/>
</dbReference>
<dbReference type="PANTHER" id="PTHR31069:SF31">
    <property type="entry name" value="MONODICTYPHENONE CLUSTER TRANSCRIPTION FACTOR-RELATED"/>
    <property type="match status" value="1"/>
</dbReference>
<keyword evidence="6" id="KW-0539">Nucleus</keyword>
<dbReference type="PRINTS" id="PR00755">
    <property type="entry name" value="AFLATOXINBRP"/>
</dbReference>
<name>A0A5M9MS78_9EURO</name>
<evidence type="ECO:0000259" key="8">
    <source>
        <dbReference type="PROSITE" id="PS50048"/>
    </source>
</evidence>
<dbReference type="GO" id="GO:0009893">
    <property type="term" value="P:positive regulation of metabolic process"/>
    <property type="evidence" value="ECO:0007669"/>
    <property type="project" value="UniProtKB-ARBA"/>
</dbReference>
<keyword evidence="4" id="KW-0238">DNA-binding</keyword>
<keyword evidence="5" id="KW-0804">Transcription</keyword>
<dbReference type="Pfam" id="PF00172">
    <property type="entry name" value="Zn_clus"/>
    <property type="match status" value="1"/>
</dbReference>
<evidence type="ECO:0000256" key="7">
    <source>
        <dbReference type="SAM" id="MobiDB-lite"/>
    </source>
</evidence>
<evidence type="ECO:0000256" key="2">
    <source>
        <dbReference type="ARBA" id="ARBA00022833"/>
    </source>
</evidence>
<dbReference type="GO" id="GO:0003677">
    <property type="term" value="F:DNA binding"/>
    <property type="evidence" value="ECO:0007669"/>
    <property type="project" value="UniProtKB-KW"/>
</dbReference>
<dbReference type="GO" id="GO:0008270">
    <property type="term" value="F:zinc ion binding"/>
    <property type="evidence" value="ECO:0007669"/>
    <property type="project" value="InterPro"/>
</dbReference>
<dbReference type="OrthoDB" id="2943660at2759"/>
<evidence type="ECO:0000256" key="6">
    <source>
        <dbReference type="ARBA" id="ARBA00023242"/>
    </source>
</evidence>
<dbReference type="InterPro" id="IPR050675">
    <property type="entry name" value="OAF3"/>
</dbReference>
<dbReference type="SMART" id="SM00066">
    <property type="entry name" value="GAL4"/>
    <property type="match status" value="1"/>
</dbReference>
<dbReference type="InterPro" id="IPR013700">
    <property type="entry name" value="AflR"/>
</dbReference>
<evidence type="ECO:0000256" key="3">
    <source>
        <dbReference type="ARBA" id="ARBA00023015"/>
    </source>
</evidence>
<keyword evidence="1" id="KW-0479">Metal-binding</keyword>
<dbReference type="PROSITE" id="PS50048">
    <property type="entry name" value="ZN2_CY6_FUNGAL_2"/>
    <property type="match status" value="1"/>
</dbReference>
<dbReference type="InterPro" id="IPR001138">
    <property type="entry name" value="Zn2Cys6_DnaBD"/>
</dbReference>
<evidence type="ECO:0000256" key="5">
    <source>
        <dbReference type="ARBA" id="ARBA00023163"/>
    </source>
</evidence>
<dbReference type="PANTHER" id="PTHR31069">
    <property type="entry name" value="OLEATE-ACTIVATED TRANSCRIPTION FACTOR 1-RELATED"/>
    <property type="match status" value="1"/>
</dbReference>
<feature type="compositionally biased region" description="Low complexity" evidence="7">
    <location>
        <begin position="1"/>
        <end position="15"/>
    </location>
</feature>
<dbReference type="SUPFAM" id="SSF57701">
    <property type="entry name" value="Zn2/Cys6 DNA-binding domain"/>
    <property type="match status" value="1"/>
</dbReference>
<sequence length="335" mass="37095">MERTQTQSSPTTTAAGPPPTSSQTQKLKDSCDKCSSSKVRCTKEKPSCARCEKLGYLCFYSPARRIGRPFRSKELTSAEKHGKESEQPPSTRAVKTTRFVDEGDRLFSRFNASSTHVDVGRNSAIANLRPDRHNVSLGAQRPEYNVTGKHWHKVDPDCMLVTMDLFSELEIPAEQLRRSSSVDSSLLNTTTQAISAALRRLFTILICPCSERAEIGMFISALCMTIIDMHAMTIAKCARNKSPPAVLDQTGFWDDHGVAAQEAPENEAMAMQVLGELSKVAKLVLQFTERYSANASGKQALLEGNDIPLDFLPALGNFMRERLQQITNDATYWLG</sequence>
<comment type="caution">
    <text evidence="9">The sequence shown here is derived from an EMBL/GenBank/DDBJ whole genome shotgun (WGS) entry which is preliminary data.</text>
</comment>
<reference evidence="9 10" key="1">
    <citation type="submission" date="2019-08" db="EMBL/GenBank/DDBJ databases">
        <title>The genome sequence of a newly discovered highly antifungal drug resistant Aspergillus species, Aspergillus tanneri NIH 1004.</title>
        <authorList>
            <person name="Mounaud S."/>
            <person name="Singh I."/>
            <person name="Joardar V."/>
            <person name="Pakala S."/>
            <person name="Pakala S."/>
            <person name="Venepally P."/>
            <person name="Chung J.K."/>
            <person name="Losada L."/>
            <person name="Nierman W.C."/>
        </authorList>
    </citation>
    <scope>NUCLEOTIDE SEQUENCE [LARGE SCALE GENOMIC DNA]</scope>
    <source>
        <strain evidence="9 10">NIH1004</strain>
    </source>
</reference>
<dbReference type="Pfam" id="PF08493">
    <property type="entry name" value="AflR"/>
    <property type="match status" value="1"/>
</dbReference>
<feature type="region of interest" description="Disordered" evidence="7">
    <location>
        <begin position="1"/>
        <end position="29"/>
    </location>
</feature>
<dbReference type="VEuPathDB" id="FungiDB:EYZ11_000444"/>
<dbReference type="Proteomes" id="UP000324241">
    <property type="component" value="Unassembled WGS sequence"/>
</dbReference>
<evidence type="ECO:0000313" key="10">
    <source>
        <dbReference type="Proteomes" id="UP000324241"/>
    </source>
</evidence>
<dbReference type="AlphaFoldDB" id="A0A5M9MS78"/>
<dbReference type="CDD" id="cd00067">
    <property type="entry name" value="GAL4"/>
    <property type="match status" value="1"/>
</dbReference>
<dbReference type="GO" id="GO:0000981">
    <property type="term" value="F:DNA-binding transcription factor activity, RNA polymerase II-specific"/>
    <property type="evidence" value="ECO:0007669"/>
    <property type="project" value="InterPro"/>
</dbReference>
<dbReference type="InterPro" id="IPR036864">
    <property type="entry name" value="Zn2-C6_fun-type_DNA-bd_sf"/>
</dbReference>
<dbReference type="RefSeq" id="XP_033424768.1">
    <property type="nucleotide sequence ID" value="XM_033571453.1"/>
</dbReference>
<feature type="compositionally biased region" description="Basic and acidic residues" evidence="7">
    <location>
        <begin position="74"/>
        <end position="86"/>
    </location>
</feature>
<evidence type="ECO:0000256" key="1">
    <source>
        <dbReference type="ARBA" id="ARBA00022723"/>
    </source>
</evidence>
<keyword evidence="3" id="KW-0805">Transcription regulation</keyword>
<dbReference type="EMBL" id="QUQM01000007">
    <property type="protein sequence ID" value="KAA8645407.1"/>
    <property type="molecule type" value="Genomic_DNA"/>
</dbReference>
<dbReference type="GeneID" id="54329528"/>
<gene>
    <name evidence="9" type="ORF">ATNIH1004_006826</name>
</gene>
<evidence type="ECO:0000313" key="9">
    <source>
        <dbReference type="EMBL" id="KAA8645407.1"/>
    </source>
</evidence>
<dbReference type="Gene3D" id="4.10.240.10">
    <property type="entry name" value="Zn(2)-C6 fungal-type DNA-binding domain"/>
    <property type="match status" value="1"/>
</dbReference>
<organism evidence="9 10">
    <name type="scientific">Aspergillus tanneri</name>
    <dbReference type="NCBI Taxonomy" id="1220188"/>
    <lineage>
        <taxon>Eukaryota</taxon>
        <taxon>Fungi</taxon>
        <taxon>Dikarya</taxon>
        <taxon>Ascomycota</taxon>
        <taxon>Pezizomycotina</taxon>
        <taxon>Eurotiomycetes</taxon>
        <taxon>Eurotiomycetidae</taxon>
        <taxon>Eurotiales</taxon>
        <taxon>Aspergillaceae</taxon>
        <taxon>Aspergillus</taxon>
        <taxon>Aspergillus subgen. Circumdati</taxon>
    </lineage>
</organism>
<accession>A0A5M9MS78</accession>